<sequence>MGQAEEVASLGLSWDAVRGEALPLGLTLDVLTEAAKTWT</sequence>
<protein>
    <submittedName>
        <fullName evidence="1">Uncharacterized protein</fullName>
    </submittedName>
</protein>
<keyword evidence="2" id="KW-1185">Reference proteome</keyword>
<evidence type="ECO:0000313" key="1">
    <source>
        <dbReference type="EMBL" id="NYF59653.1"/>
    </source>
</evidence>
<proteinExistence type="predicted"/>
<accession>A0ABX2RWS3</accession>
<reference evidence="1 2" key="1">
    <citation type="submission" date="2020-07" db="EMBL/GenBank/DDBJ databases">
        <title>Sequencing the genomes of 1000 actinobacteria strains.</title>
        <authorList>
            <person name="Klenk H.-P."/>
        </authorList>
    </citation>
    <scope>NUCLEOTIDE SEQUENCE [LARGE SCALE GENOMIC DNA]</scope>
    <source>
        <strain evidence="1 2">DSM 43814</strain>
    </source>
</reference>
<name>A0ABX2RWS3_9ACTN</name>
<organism evidence="1 2">
    <name type="scientific">Micromonospora purpureochromogenes</name>
    <dbReference type="NCBI Taxonomy" id="47872"/>
    <lineage>
        <taxon>Bacteria</taxon>
        <taxon>Bacillati</taxon>
        <taxon>Actinomycetota</taxon>
        <taxon>Actinomycetes</taxon>
        <taxon>Micromonosporales</taxon>
        <taxon>Micromonosporaceae</taxon>
        <taxon>Micromonospora</taxon>
    </lineage>
</organism>
<dbReference type="Proteomes" id="UP000631553">
    <property type="component" value="Unassembled WGS sequence"/>
</dbReference>
<evidence type="ECO:0000313" key="2">
    <source>
        <dbReference type="Proteomes" id="UP000631553"/>
    </source>
</evidence>
<dbReference type="EMBL" id="JACCCQ010000001">
    <property type="protein sequence ID" value="NYF59653.1"/>
    <property type="molecule type" value="Genomic_DNA"/>
</dbReference>
<gene>
    <name evidence="1" type="ORF">HDA35_005484</name>
</gene>
<comment type="caution">
    <text evidence="1">The sequence shown here is derived from an EMBL/GenBank/DDBJ whole genome shotgun (WGS) entry which is preliminary data.</text>
</comment>